<dbReference type="SMART" id="SM00729">
    <property type="entry name" value="Elp3"/>
    <property type="match status" value="1"/>
</dbReference>
<dbReference type="InterPro" id="IPR006638">
    <property type="entry name" value="Elp3/MiaA/NifB-like_rSAM"/>
</dbReference>
<feature type="domain" description="Radical SAM core" evidence="3">
    <location>
        <begin position="7"/>
        <end position="234"/>
    </location>
</feature>
<dbReference type="InterPro" id="IPR004559">
    <property type="entry name" value="HemW-like"/>
</dbReference>
<dbReference type="InterPro" id="IPR007197">
    <property type="entry name" value="rSAM"/>
</dbReference>
<evidence type="ECO:0000313" key="4">
    <source>
        <dbReference type="EMBL" id="ACU54220.1"/>
    </source>
</evidence>
<dbReference type="OrthoDB" id="9808022at2"/>
<dbReference type="InterPro" id="IPR023404">
    <property type="entry name" value="rSAM_horseshoe"/>
</dbReference>
<keyword evidence="4" id="KW-0560">Oxidoreductase</keyword>
<comment type="similarity">
    <text evidence="1">Belongs to the anaerobic coproporphyrinogen-III oxidase family. HemW subfamily.</text>
</comment>
<dbReference type="KEGG" id="afo:Afer_1290"/>
<dbReference type="RefSeq" id="WP_015798706.1">
    <property type="nucleotide sequence ID" value="NC_013124.1"/>
</dbReference>
<dbReference type="SFLD" id="SFLDG01082">
    <property type="entry name" value="B12-binding_domain_containing"/>
    <property type="match status" value="1"/>
</dbReference>
<organism evidence="4 5">
    <name type="scientific">Acidimicrobium ferrooxidans (strain DSM 10331 / JCM 15462 / NBRC 103882 / ICP)</name>
    <dbReference type="NCBI Taxonomy" id="525909"/>
    <lineage>
        <taxon>Bacteria</taxon>
        <taxon>Bacillati</taxon>
        <taxon>Actinomycetota</taxon>
        <taxon>Acidimicrobiia</taxon>
        <taxon>Acidimicrobiales</taxon>
        <taxon>Acidimicrobiaceae</taxon>
        <taxon>Acidimicrobium</taxon>
    </lineage>
</organism>
<dbReference type="CDD" id="cd01335">
    <property type="entry name" value="Radical_SAM"/>
    <property type="match status" value="1"/>
</dbReference>
<accession>C7LZR2</accession>
<dbReference type="EMBL" id="CP001631">
    <property type="protein sequence ID" value="ACU54220.1"/>
    <property type="molecule type" value="Genomic_DNA"/>
</dbReference>
<dbReference type="PROSITE" id="PS51918">
    <property type="entry name" value="RADICAL_SAM"/>
    <property type="match status" value="1"/>
</dbReference>
<dbReference type="STRING" id="525909.Afer_1290"/>
<reference evidence="4 5" key="1">
    <citation type="journal article" date="2009" name="Stand. Genomic Sci.">
        <title>Complete genome sequence of Acidimicrobium ferrooxidans type strain (ICP).</title>
        <authorList>
            <person name="Clum A."/>
            <person name="Nolan M."/>
            <person name="Lang E."/>
            <person name="Glavina Del Rio T."/>
            <person name="Tice H."/>
            <person name="Copeland A."/>
            <person name="Cheng J.F."/>
            <person name="Lucas S."/>
            <person name="Chen F."/>
            <person name="Bruce D."/>
            <person name="Goodwin L."/>
            <person name="Pitluck S."/>
            <person name="Ivanova N."/>
            <person name="Mavrommatis K."/>
            <person name="Mikhailova N."/>
            <person name="Pati A."/>
            <person name="Chen A."/>
            <person name="Palaniappan K."/>
            <person name="Goker M."/>
            <person name="Spring S."/>
            <person name="Land M."/>
            <person name="Hauser L."/>
            <person name="Chang Y.J."/>
            <person name="Jeffries C.C."/>
            <person name="Chain P."/>
            <person name="Bristow J."/>
            <person name="Eisen J.A."/>
            <person name="Markowitz V."/>
            <person name="Hugenholtz P."/>
            <person name="Kyrpides N.C."/>
            <person name="Klenk H.P."/>
            <person name="Lapidus A."/>
        </authorList>
    </citation>
    <scope>NUCLEOTIDE SEQUENCE [LARGE SCALE GENOMIC DNA]</scope>
    <source>
        <strain evidence="5">DSM 10331 / JCM 15462 / NBRC 103882 / ICP</strain>
    </source>
</reference>
<sequence>MSVDGRDEPLREAALYVHVPFCRRRCAYCDFSVAIREPDRDFVDDVERELANRVEEGLVDERFCATSVFLGGGTPSYLDDGAVARLIRLARPVSGAEVTIEVNPEDLSVGRVARWREAGVGRISVGLQSLDDRVLAHLGRGHNAADALGRIRAVVEAFADLRVSVDLIFGDPLEDDASWRRTLAGVVDLGIGHVSTYALTVEPGTRFRSLRVDDETQARRYEVADAVLGAAGYAWYEISNWARPGQESRHNQTYWGGGAYLGLGPSAHSFRDPVRSWNVASWPRWRERVRAGLVPTEGLEVLSSSARVLEARYLALRQRDGIDEEAVPAWAAAFFEEGAPGRRRLTVRGRLLADEIVARWDER</sequence>
<dbReference type="InterPro" id="IPR058240">
    <property type="entry name" value="rSAM_sf"/>
</dbReference>
<protein>
    <recommendedName>
        <fullName evidence="2">Heme chaperone HemW</fullName>
    </recommendedName>
</protein>
<dbReference type="SFLD" id="SFLDG01065">
    <property type="entry name" value="anaerobic_coproporphyrinogen-I"/>
    <property type="match status" value="1"/>
</dbReference>
<dbReference type="PANTHER" id="PTHR13932">
    <property type="entry name" value="COPROPORPHYRINIGEN III OXIDASE"/>
    <property type="match status" value="1"/>
</dbReference>
<dbReference type="HOGENOM" id="CLU_027579_1_0_11"/>
<dbReference type="SFLD" id="SFLDF00562">
    <property type="entry name" value="HemN-like__clustered_with_heat"/>
    <property type="match status" value="1"/>
</dbReference>
<dbReference type="AlphaFoldDB" id="C7LZR2"/>
<dbReference type="eggNOG" id="COG0635">
    <property type="taxonomic scope" value="Bacteria"/>
</dbReference>
<dbReference type="SUPFAM" id="SSF102114">
    <property type="entry name" value="Radical SAM enzymes"/>
    <property type="match status" value="1"/>
</dbReference>
<dbReference type="PANTHER" id="PTHR13932:SF5">
    <property type="entry name" value="RADICAL S-ADENOSYL METHIONINE DOMAIN-CONTAINING PROTEIN 1, MITOCHONDRIAL"/>
    <property type="match status" value="1"/>
</dbReference>
<keyword evidence="5" id="KW-1185">Reference proteome</keyword>
<evidence type="ECO:0000259" key="3">
    <source>
        <dbReference type="PROSITE" id="PS51918"/>
    </source>
</evidence>
<evidence type="ECO:0000313" key="5">
    <source>
        <dbReference type="Proteomes" id="UP000000771"/>
    </source>
</evidence>
<name>C7LZR2_ACIFD</name>
<evidence type="ECO:0000256" key="1">
    <source>
        <dbReference type="ARBA" id="ARBA00006100"/>
    </source>
</evidence>
<dbReference type="Gene3D" id="3.80.30.20">
    <property type="entry name" value="tm_1862 like domain"/>
    <property type="match status" value="1"/>
</dbReference>
<proteinExistence type="inferred from homology"/>
<dbReference type="Proteomes" id="UP000000771">
    <property type="component" value="Chromosome"/>
</dbReference>
<dbReference type="Pfam" id="PF04055">
    <property type="entry name" value="Radical_SAM"/>
    <property type="match status" value="1"/>
</dbReference>
<gene>
    <name evidence="4" type="ordered locus">Afer_1290</name>
</gene>
<dbReference type="GO" id="GO:0005737">
    <property type="term" value="C:cytoplasm"/>
    <property type="evidence" value="ECO:0007669"/>
    <property type="project" value="InterPro"/>
</dbReference>
<evidence type="ECO:0000256" key="2">
    <source>
        <dbReference type="ARBA" id="ARBA00017228"/>
    </source>
</evidence>
<dbReference type="InterPro" id="IPR034505">
    <property type="entry name" value="Coproporphyrinogen-III_oxidase"/>
</dbReference>
<dbReference type="GO" id="GO:0051539">
    <property type="term" value="F:4 iron, 4 sulfur cluster binding"/>
    <property type="evidence" value="ECO:0007669"/>
    <property type="project" value="InterPro"/>
</dbReference>
<dbReference type="GO" id="GO:0006779">
    <property type="term" value="P:porphyrin-containing compound biosynthetic process"/>
    <property type="evidence" value="ECO:0007669"/>
    <property type="project" value="InterPro"/>
</dbReference>
<dbReference type="SFLD" id="SFLDS00029">
    <property type="entry name" value="Radical_SAM"/>
    <property type="match status" value="1"/>
</dbReference>
<dbReference type="GO" id="GO:0004109">
    <property type="term" value="F:coproporphyrinogen oxidase activity"/>
    <property type="evidence" value="ECO:0007669"/>
    <property type="project" value="InterPro"/>
</dbReference>